<comment type="caution">
    <text evidence="2">The sequence shown here is derived from an EMBL/GenBank/DDBJ whole genome shotgun (WGS) entry which is preliminary data.</text>
</comment>
<gene>
    <name evidence="2" type="ORF">WR25_27039</name>
</gene>
<dbReference type="EMBL" id="LIAE01008949">
    <property type="protein sequence ID" value="PAV71672.1"/>
    <property type="molecule type" value="Genomic_DNA"/>
</dbReference>
<accession>A0A2A2KCS1</accession>
<name>A0A2A2KCS1_9BILA</name>
<evidence type="ECO:0000256" key="1">
    <source>
        <dbReference type="SAM" id="MobiDB-lite"/>
    </source>
</evidence>
<proteinExistence type="predicted"/>
<feature type="compositionally biased region" description="Basic and acidic residues" evidence="1">
    <location>
        <begin position="34"/>
        <end position="43"/>
    </location>
</feature>
<evidence type="ECO:0000313" key="2">
    <source>
        <dbReference type="EMBL" id="PAV71672.1"/>
    </source>
</evidence>
<evidence type="ECO:0000313" key="3">
    <source>
        <dbReference type="Proteomes" id="UP000218231"/>
    </source>
</evidence>
<sequence>MGGKTNLQSAFRSANGKSTDGCLLGCWLVRQTTRRERGKKGEAEGGIEGSKTWMDPQRDGMTRDRHWTSELERAQTGKGSMTVVS</sequence>
<reference evidence="2 3" key="1">
    <citation type="journal article" date="2017" name="Curr. Biol.">
        <title>Genome architecture and evolution of a unichromosomal asexual nematode.</title>
        <authorList>
            <person name="Fradin H."/>
            <person name="Zegar C."/>
            <person name="Gutwein M."/>
            <person name="Lucas J."/>
            <person name="Kovtun M."/>
            <person name="Corcoran D."/>
            <person name="Baugh L.R."/>
            <person name="Kiontke K."/>
            <person name="Gunsalus K."/>
            <person name="Fitch D.H."/>
            <person name="Piano F."/>
        </authorList>
    </citation>
    <scope>NUCLEOTIDE SEQUENCE [LARGE SCALE GENOMIC DNA]</scope>
    <source>
        <strain evidence="2">PF1309</strain>
    </source>
</reference>
<protein>
    <submittedName>
        <fullName evidence="2">Uncharacterized protein</fullName>
    </submittedName>
</protein>
<feature type="region of interest" description="Disordered" evidence="1">
    <location>
        <begin position="34"/>
        <end position="85"/>
    </location>
</feature>
<dbReference type="Proteomes" id="UP000218231">
    <property type="component" value="Unassembled WGS sequence"/>
</dbReference>
<feature type="compositionally biased region" description="Basic and acidic residues" evidence="1">
    <location>
        <begin position="56"/>
        <end position="75"/>
    </location>
</feature>
<organism evidence="2 3">
    <name type="scientific">Diploscapter pachys</name>
    <dbReference type="NCBI Taxonomy" id="2018661"/>
    <lineage>
        <taxon>Eukaryota</taxon>
        <taxon>Metazoa</taxon>
        <taxon>Ecdysozoa</taxon>
        <taxon>Nematoda</taxon>
        <taxon>Chromadorea</taxon>
        <taxon>Rhabditida</taxon>
        <taxon>Rhabditina</taxon>
        <taxon>Rhabditomorpha</taxon>
        <taxon>Rhabditoidea</taxon>
        <taxon>Rhabditidae</taxon>
        <taxon>Diploscapter</taxon>
    </lineage>
</organism>
<keyword evidence="3" id="KW-1185">Reference proteome</keyword>
<dbReference type="AlphaFoldDB" id="A0A2A2KCS1"/>